<dbReference type="GO" id="GO:0004930">
    <property type="term" value="F:G protein-coupled receptor activity"/>
    <property type="evidence" value="ECO:0007669"/>
    <property type="project" value="InterPro"/>
</dbReference>
<dbReference type="AlphaFoldDB" id="A0A9P1J4X1"/>
<feature type="transmembrane region" description="Helical" evidence="6">
    <location>
        <begin position="219"/>
        <end position="238"/>
    </location>
</feature>
<dbReference type="OrthoDB" id="10033446at2759"/>
<dbReference type="InterPro" id="IPR053093">
    <property type="entry name" value="GPCR-like"/>
</dbReference>
<evidence type="ECO:0000259" key="7">
    <source>
        <dbReference type="PROSITE" id="PS50262"/>
    </source>
</evidence>
<evidence type="ECO:0000256" key="4">
    <source>
        <dbReference type="ARBA" id="ARBA00023136"/>
    </source>
</evidence>
<feature type="transmembrane region" description="Helical" evidence="6">
    <location>
        <begin position="77"/>
        <end position="101"/>
    </location>
</feature>
<comment type="subcellular location">
    <subcellularLocation>
        <location evidence="1">Membrane</location>
    </subcellularLocation>
</comment>
<reference evidence="8" key="1">
    <citation type="submission" date="2022-11" db="EMBL/GenBank/DDBJ databases">
        <authorList>
            <person name="Kikuchi T."/>
        </authorList>
    </citation>
    <scope>NUCLEOTIDE SEQUENCE</scope>
    <source>
        <strain evidence="8">PS1010</strain>
    </source>
</reference>
<keyword evidence="2 6" id="KW-0812">Transmembrane</keyword>
<dbReference type="InterPro" id="IPR017452">
    <property type="entry name" value="GPCR_Rhodpsn_7TM"/>
</dbReference>
<feature type="transmembrane region" description="Helical" evidence="6">
    <location>
        <begin position="121"/>
        <end position="142"/>
    </location>
</feature>
<evidence type="ECO:0000256" key="3">
    <source>
        <dbReference type="ARBA" id="ARBA00022989"/>
    </source>
</evidence>
<proteinExistence type="predicted"/>
<feature type="domain" description="G-protein coupled receptors family 1 profile" evidence="7">
    <location>
        <begin position="60"/>
        <end position="340"/>
    </location>
</feature>
<feature type="compositionally biased region" description="Acidic residues" evidence="5">
    <location>
        <begin position="458"/>
        <end position="471"/>
    </location>
</feature>
<dbReference type="PANTHER" id="PTHR47760">
    <property type="entry name" value="G-PROTEIN COUPLED RECEPTOR B0563.6-LIKE PROTEIN-RELATED"/>
    <property type="match status" value="1"/>
</dbReference>
<organism evidence="8 9">
    <name type="scientific">Caenorhabditis angaria</name>
    <dbReference type="NCBI Taxonomy" id="860376"/>
    <lineage>
        <taxon>Eukaryota</taxon>
        <taxon>Metazoa</taxon>
        <taxon>Ecdysozoa</taxon>
        <taxon>Nematoda</taxon>
        <taxon>Chromadorea</taxon>
        <taxon>Rhabditida</taxon>
        <taxon>Rhabditina</taxon>
        <taxon>Rhabditomorpha</taxon>
        <taxon>Rhabditoidea</taxon>
        <taxon>Rhabditidae</taxon>
        <taxon>Peloderinae</taxon>
        <taxon>Caenorhabditis</taxon>
    </lineage>
</organism>
<gene>
    <name evidence="8" type="ORF">CAMP_LOCUS18435</name>
</gene>
<dbReference type="Gene3D" id="1.20.1070.10">
    <property type="entry name" value="Rhodopsin 7-helix transmembrane proteins"/>
    <property type="match status" value="1"/>
</dbReference>
<dbReference type="EMBL" id="CANHGI010000006">
    <property type="protein sequence ID" value="CAI5455798.1"/>
    <property type="molecule type" value="Genomic_DNA"/>
</dbReference>
<keyword evidence="4 6" id="KW-0472">Membrane</keyword>
<feature type="region of interest" description="Disordered" evidence="5">
    <location>
        <begin position="429"/>
        <end position="471"/>
    </location>
</feature>
<feature type="compositionally biased region" description="Polar residues" evidence="5">
    <location>
        <begin position="429"/>
        <end position="452"/>
    </location>
</feature>
<comment type="caution">
    <text evidence="8">The sequence shown here is derived from an EMBL/GenBank/DDBJ whole genome shotgun (WGS) entry which is preliminary data.</text>
</comment>
<dbReference type="PANTHER" id="PTHR47760:SF4">
    <property type="entry name" value="G-PROTEIN COUPLED RECEPTORS FAMILY 1 PROFILE DOMAIN-CONTAINING PROTEIN"/>
    <property type="match status" value="1"/>
</dbReference>
<evidence type="ECO:0000313" key="9">
    <source>
        <dbReference type="Proteomes" id="UP001152747"/>
    </source>
</evidence>
<dbReference type="PROSITE" id="PS50262">
    <property type="entry name" value="G_PROTEIN_RECEP_F1_2"/>
    <property type="match status" value="1"/>
</dbReference>
<evidence type="ECO:0000256" key="2">
    <source>
        <dbReference type="ARBA" id="ARBA00022692"/>
    </source>
</evidence>
<feature type="transmembrane region" description="Helical" evidence="6">
    <location>
        <begin position="45"/>
        <end position="65"/>
    </location>
</feature>
<evidence type="ECO:0000256" key="1">
    <source>
        <dbReference type="ARBA" id="ARBA00004370"/>
    </source>
</evidence>
<dbReference type="PROSITE" id="PS00237">
    <property type="entry name" value="G_PROTEIN_RECEP_F1_1"/>
    <property type="match status" value="1"/>
</dbReference>
<evidence type="ECO:0000256" key="6">
    <source>
        <dbReference type="SAM" id="Phobius"/>
    </source>
</evidence>
<dbReference type="Proteomes" id="UP001152747">
    <property type="component" value="Unassembled WGS sequence"/>
</dbReference>
<feature type="transmembrane region" description="Helical" evidence="6">
    <location>
        <begin position="283"/>
        <end position="307"/>
    </location>
</feature>
<dbReference type="GO" id="GO:0016020">
    <property type="term" value="C:membrane"/>
    <property type="evidence" value="ECO:0007669"/>
    <property type="project" value="UniProtKB-SubCell"/>
</dbReference>
<keyword evidence="9" id="KW-1185">Reference proteome</keyword>
<name>A0A9P1J4X1_9PELO</name>
<sequence length="471" mass="54652">MDLINFGEIGDQVQHYLNMEAFCNVDNSSHFTTEMKYELEHIKNFFTYAQVIFCFIGVFGNILNLRTLQSPSLQTVPFMYIRAMAVFDLIALSLIMFHFAIMDFKKNIFIMIYTTYIDAPVINTFLIAGLYSALLLTIERYILIAYPHTCQSENPRRCAKRRIGMMLFVSAVIHFPMVFQRTMRQDENGEYSMTNNVELLCKEPNWSIYSWYKLGRECLRFFFVILMTVLNLIIARQLQLTKMRRRRLVRRNTPPKGEISEGEQEHVKKEESTLMKSFTEKKLTALMISICFIFILGNVPQMIVMVLQNEAMENVFGFQVYRYCSNMLEVMNHCLNFYVFCMASSEYTRAFLLNCMCLRRILLRFPSIAKFLSNRRSSSVLATSSGGFGMANKEYLSMESIGAEAREWVVDSSSSPYAQADTRLKSILVTPSGSSSEQQQENRQKKSLTIVNHHTDVTDLDQEDEDEIDEL</sequence>
<dbReference type="InterPro" id="IPR000276">
    <property type="entry name" value="GPCR_Rhodpsn"/>
</dbReference>
<dbReference type="Pfam" id="PF00001">
    <property type="entry name" value="7tm_1"/>
    <property type="match status" value="1"/>
</dbReference>
<keyword evidence="3 6" id="KW-1133">Transmembrane helix</keyword>
<evidence type="ECO:0000256" key="5">
    <source>
        <dbReference type="SAM" id="MobiDB-lite"/>
    </source>
</evidence>
<dbReference type="SUPFAM" id="SSF81321">
    <property type="entry name" value="Family A G protein-coupled receptor-like"/>
    <property type="match status" value="1"/>
</dbReference>
<protein>
    <recommendedName>
        <fullName evidence="7">G-protein coupled receptors family 1 profile domain-containing protein</fullName>
    </recommendedName>
</protein>
<accession>A0A9P1J4X1</accession>
<dbReference type="CDD" id="cd14978">
    <property type="entry name" value="7tmA_FMRFamide_R-like"/>
    <property type="match status" value="1"/>
</dbReference>
<evidence type="ECO:0000313" key="8">
    <source>
        <dbReference type="EMBL" id="CAI5455798.1"/>
    </source>
</evidence>
<feature type="transmembrane region" description="Helical" evidence="6">
    <location>
        <begin position="163"/>
        <end position="179"/>
    </location>
</feature>